<feature type="compositionally biased region" description="Gly residues" evidence="1">
    <location>
        <begin position="302"/>
        <end position="315"/>
    </location>
</feature>
<feature type="region of interest" description="Disordered" evidence="1">
    <location>
        <begin position="192"/>
        <end position="363"/>
    </location>
</feature>
<name>A0AA36JSS8_9DINO</name>
<dbReference type="EMBL" id="CAUJNA010003827">
    <property type="protein sequence ID" value="CAJ1410566.1"/>
    <property type="molecule type" value="Genomic_DNA"/>
</dbReference>
<gene>
    <name evidence="2" type="ORF">EVOR1521_LOCUS31367</name>
</gene>
<reference evidence="2" key="1">
    <citation type="submission" date="2023-08" db="EMBL/GenBank/DDBJ databases">
        <authorList>
            <person name="Chen Y."/>
            <person name="Shah S."/>
            <person name="Dougan E. K."/>
            <person name="Thang M."/>
            <person name="Chan C."/>
        </authorList>
    </citation>
    <scope>NUCLEOTIDE SEQUENCE</scope>
</reference>
<protein>
    <submittedName>
        <fullName evidence="2">Uncharacterized protein</fullName>
    </submittedName>
</protein>
<feature type="compositionally biased region" description="Low complexity" evidence="1">
    <location>
        <begin position="319"/>
        <end position="330"/>
    </location>
</feature>
<keyword evidence="3" id="KW-1185">Reference proteome</keyword>
<dbReference type="Proteomes" id="UP001178507">
    <property type="component" value="Unassembled WGS sequence"/>
</dbReference>
<evidence type="ECO:0000256" key="1">
    <source>
        <dbReference type="SAM" id="MobiDB-lite"/>
    </source>
</evidence>
<feature type="region of interest" description="Disordered" evidence="1">
    <location>
        <begin position="398"/>
        <end position="425"/>
    </location>
</feature>
<proteinExistence type="predicted"/>
<sequence>MESALRSMLHSTFGEFVEGLDRADASSFPLTLKDLKLKEKRIQEELDEDGGFPFDLTNGRIGNITVSPGWMGTVEVVATNVVLNFSFSAMKAMNKAMRKDSEDEEEFEGVPSQAPMPHPGVPLPADVPPRFCQNHFTSAQREKIDPLMRPCQKCNAQITSTYAEMTLCPPCSNTEESCMICGDHAPVASNYVPPKTLGNPKAQQQQQQQQQGMVYALPETRERLGSSLPPPPPGAGGYGGPSSMSPSRRSQNFDWEWPSPGQPPSPPRPPSPPPPPPSNRAMASRGKAQAPQSVPPSAPGSFGHGHGGHGGHGGPAPGPAQRPGAMRAGATYSTPTKENRRPADGPRSPANLLGPGTGKEEDTWEVMKTSANNRWGELMDYFGTWPTLDMNQWASCLNGDHSDDMKEVGLSPRPSNPNARMRPAR</sequence>
<evidence type="ECO:0000313" key="3">
    <source>
        <dbReference type="Proteomes" id="UP001178507"/>
    </source>
</evidence>
<accession>A0AA36JSS8</accession>
<evidence type="ECO:0000313" key="2">
    <source>
        <dbReference type="EMBL" id="CAJ1410566.1"/>
    </source>
</evidence>
<organism evidence="2 3">
    <name type="scientific">Effrenium voratum</name>
    <dbReference type="NCBI Taxonomy" id="2562239"/>
    <lineage>
        <taxon>Eukaryota</taxon>
        <taxon>Sar</taxon>
        <taxon>Alveolata</taxon>
        <taxon>Dinophyceae</taxon>
        <taxon>Suessiales</taxon>
        <taxon>Symbiodiniaceae</taxon>
        <taxon>Effrenium</taxon>
    </lineage>
</organism>
<feature type="compositionally biased region" description="Pro residues" evidence="1">
    <location>
        <begin position="260"/>
        <end position="278"/>
    </location>
</feature>
<dbReference type="AlphaFoldDB" id="A0AA36JSS8"/>
<comment type="caution">
    <text evidence="2">The sequence shown here is derived from an EMBL/GenBank/DDBJ whole genome shotgun (WGS) entry which is preliminary data.</text>
</comment>